<sequence>MISDQNLRMQWALAYPFARPQSSFLFVDGHTLLLTDTSAERFGDWRAHYRNQEAKVRDLIGEERAKVFERGDYHAVVAVGSNAAPVQLRRKYQSRLDNVVVPVLRVTLPDHIIAFGKHLAAYGSIGATIAEHEGASVKAYATLLGPDEFEVMNGTENLGETYDHHDVTVADAPACVPAGMVAYRSLAGHMPLLVEGFEHENGPHPYGGQWEAQQMAIDALGLHMSVDQFLAENVADPEMAKERDRRLAAFSGFA</sequence>
<evidence type="ECO:0000313" key="2">
    <source>
        <dbReference type="Proteomes" id="UP000305451"/>
    </source>
</evidence>
<dbReference type="Proteomes" id="UP000305451">
    <property type="component" value="Unassembled WGS sequence"/>
</dbReference>
<dbReference type="RefSeq" id="WP_135945561.1">
    <property type="nucleotide sequence ID" value="NZ_BMEI01000003.1"/>
</dbReference>
<proteinExistence type="predicted"/>
<accession>A0A4S2H9D9</accession>
<evidence type="ECO:0000313" key="1">
    <source>
        <dbReference type="EMBL" id="TGY92426.1"/>
    </source>
</evidence>
<name>A0A4S2H9D9_9PROT</name>
<organism evidence="1 2">
    <name type="scientific">Marinicauda pacifica</name>
    <dbReference type="NCBI Taxonomy" id="1133559"/>
    <lineage>
        <taxon>Bacteria</taxon>
        <taxon>Pseudomonadati</taxon>
        <taxon>Pseudomonadota</taxon>
        <taxon>Alphaproteobacteria</taxon>
        <taxon>Maricaulales</taxon>
        <taxon>Maricaulaceae</taxon>
        <taxon>Marinicauda</taxon>
    </lineage>
</organism>
<gene>
    <name evidence="1" type="ORF">E5162_12350</name>
</gene>
<protein>
    <submittedName>
        <fullName evidence="1">Uncharacterized protein</fullName>
    </submittedName>
</protein>
<dbReference type="AlphaFoldDB" id="A0A4S2H9D9"/>
<comment type="caution">
    <text evidence="1">The sequence shown here is derived from an EMBL/GenBank/DDBJ whole genome shotgun (WGS) entry which is preliminary data.</text>
</comment>
<dbReference type="OrthoDB" id="7626403at2"/>
<reference evidence="1 2" key="1">
    <citation type="journal article" date="2013" name="Int. J. Syst. Evol. Microbiol.">
        <title>Marinicauda pacifica gen. nov., sp. nov., a prosthecate alphaproteobacterium of the family Hyphomonadaceae isolated from deep seawater.</title>
        <authorList>
            <person name="Zhang X.Y."/>
            <person name="Li G.W."/>
            <person name="Wang C.S."/>
            <person name="Zhang Y.J."/>
            <person name="Xu X.W."/>
            <person name="Li H."/>
            <person name="Liu A."/>
            <person name="Liu C."/>
            <person name="Xie B.B."/>
            <person name="Qin Q.L."/>
            <person name="Xu Z."/>
            <person name="Chen X.L."/>
            <person name="Zhou B.C."/>
            <person name="Zhang Y.Z."/>
        </authorList>
    </citation>
    <scope>NUCLEOTIDE SEQUENCE [LARGE SCALE GENOMIC DNA]</scope>
    <source>
        <strain evidence="1 2">P-1 km-3</strain>
    </source>
</reference>
<dbReference type="EMBL" id="SRXV01000003">
    <property type="protein sequence ID" value="TGY92426.1"/>
    <property type="molecule type" value="Genomic_DNA"/>
</dbReference>
<keyword evidence="2" id="KW-1185">Reference proteome</keyword>